<feature type="transmembrane region" description="Helical" evidence="2">
    <location>
        <begin position="94"/>
        <end position="116"/>
    </location>
</feature>
<name>A0A4C1XPC1_EUMVA</name>
<organism evidence="3 4">
    <name type="scientific">Eumeta variegata</name>
    <name type="common">Bagworm moth</name>
    <name type="synonym">Eumeta japonica</name>
    <dbReference type="NCBI Taxonomy" id="151549"/>
    <lineage>
        <taxon>Eukaryota</taxon>
        <taxon>Metazoa</taxon>
        <taxon>Ecdysozoa</taxon>
        <taxon>Arthropoda</taxon>
        <taxon>Hexapoda</taxon>
        <taxon>Insecta</taxon>
        <taxon>Pterygota</taxon>
        <taxon>Neoptera</taxon>
        <taxon>Endopterygota</taxon>
        <taxon>Lepidoptera</taxon>
        <taxon>Glossata</taxon>
        <taxon>Ditrysia</taxon>
        <taxon>Tineoidea</taxon>
        <taxon>Psychidae</taxon>
        <taxon>Oiketicinae</taxon>
        <taxon>Eumeta</taxon>
    </lineage>
</organism>
<evidence type="ECO:0000313" key="4">
    <source>
        <dbReference type="Proteomes" id="UP000299102"/>
    </source>
</evidence>
<protein>
    <submittedName>
        <fullName evidence="3">Uncharacterized protein</fullName>
    </submittedName>
</protein>
<keyword evidence="4" id="KW-1185">Reference proteome</keyword>
<dbReference type="Proteomes" id="UP000299102">
    <property type="component" value="Unassembled WGS sequence"/>
</dbReference>
<evidence type="ECO:0000256" key="1">
    <source>
        <dbReference type="SAM" id="MobiDB-lite"/>
    </source>
</evidence>
<accession>A0A4C1XPC1</accession>
<dbReference type="AlphaFoldDB" id="A0A4C1XPC1"/>
<comment type="caution">
    <text evidence="3">The sequence shown here is derived from an EMBL/GenBank/DDBJ whole genome shotgun (WGS) entry which is preliminary data.</text>
</comment>
<evidence type="ECO:0000313" key="3">
    <source>
        <dbReference type="EMBL" id="GBP64990.1"/>
    </source>
</evidence>
<keyword evidence="2" id="KW-1133">Transmembrane helix</keyword>
<feature type="region of interest" description="Disordered" evidence="1">
    <location>
        <begin position="40"/>
        <end position="59"/>
    </location>
</feature>
<proteinExistence type="predicted"/>
<keyword evidence="2" id="KW-0472">Membrane</keyword>
<keyword evidence="2" id="KW-0812">Transmembrane</keyword>
<evidence type="ECO:0000256" key="2">
    <source>
        <dbReference type="SAM" id="Phobius"/>
    </source>
</evidence>
<gene>
    <name evidence="3" type="ORF">EVAR_50674_1</name>
</gene>
<dbReference type="EMBL" id="BGZK01000916">
    <property type="protein sequence ID" value="GBP64990.1"/>
    <property type="molecule type" value="Genomic_DNA"/>
</dbReference>
<sequence>MTLETFHEYTQRRCRTAATAAPDVNGECMTACPSVCCSSGSGGMEKESGEGEPAVSGKPPADPLLDAAGLFSEGRHKNSITEEHILVVFELVRVVLRCTLTVALFYYGVLVLTFWLHHQTLKITHGESTSQVNCDKLKHD</sequence>
<reference evidence="3 4" key="1">
    <citation type="journal article" date="2019" name="Commun. Biol.">
        <title>The bagworm genome reveals a unique fibroin gene that provides high tensile strength.</title>
        <authorList>
            <person name="Kono N."/>
            <person name="Nakamura H."/>
            <person name="Ohtoshi R."/>
            <person name="Tomita M."/>
            <person name="Numata K."/>
            <person name="Arakawa K."/>
        </authorList>
    </citation>
    <scope>NUCLEOTIDE SEQUENCE [LARGE SCALE GENOMIC DNA]</scope>
</reference>